<dbReference type="KEGG" id="aer:AERYTH_15830"/>
<reference evidence="5" key="4">
    <citation type="journal article" date="2016" name="Genome Announc.">
        <title>Genome Sequence of Aeromicrobium erythreum NRRL B-3381, an Erythromycin-Producing Bacterium of the Nocardioidaceae.</title>
        <authorList>
            <person name="Harrell E.A."/>
            <person name="Miller E.S."/>
        </authorList>
    </citation>
    <scope>NUCLEOTIDE SEQUENCE</scope>
    <source>
        <strain evidence="5">AR18</strain>
    </source>
</reference>
<dbReference type="PANTHER" id="PTHR21047:SF2">
    <property type="entry name" value="THYMIDINE DIPHOSPHO-4-KETO-RHAMNOSE 3,5-EPIMERASE"/>
    <property type="match status" value="1"/>
</dbReference>
<reference evidence="5" key="5">
    <citation type="submission" date="2016-01" db="EMBL/GenBank/DDBJ databases">
        <authorList>
            <person name="McClelland M."/>
            <person name="Jain A."/>
            <person name="Saraogi P."/>
            <person name="Mendelson R."/>
            <person name="Westerman R."/>
            <person name="SanMiguel P."/>
            <person name="Csonka L."/>
        </authorList>
    </citation>
    <scope>NUCLEOTIDE SEQUENCE</scope>
    <source>
        <strain evidence="5">AR18</strain>
    </source>
</reference>
<evidence type="ECO:0000313" key="4">
    <source>
        <dbReference type="EMBL" id="AAU93789.1"/>
    </source>
</evidence>
<dbReference type="SUPFAM" id="SSF51182">
    <property type="entry name" value="RmlC-like cupins"/>
    <property type="match status" value="1"/>
</dbReference>
<dbReference type="InterPro" id="IPR014710">
    <property type="entry name" value="RmlC-like_jellyroll"/>
</dbReference>
<evidence type="ECO:0000256" key="1">
    <source>
        <dbReference type="ARBA" id="ARBA00010154"/>
    </source>
</evidence>
<reference evidence="4" key="2">
    <citation type="journal article" date="2004" name="J. Ind. Microbiol. Biotechnol.">
        <title>The erythromycin biosynthetic gene cluster of Aeromicrobium erythreum.</title>
        <authorList>
            <person name="Brikun I.A."/>
            <person name="Reeves A.R."/>
            <person name="Cernota W.H."/>
            <person name="Luu M.B."/>
            <person name="Weber J.M."/>
        </authorList>
    </citation>
    <scope>NUCLEOTIDE SEQUENCE</scope>
</reference>
<dbReference type="Proteomes" id="UP000067689">
    <property type="component" value="Chromosome"/>
</dbReference>
<dbReference type="Pfam" id="PF00908">
    <property type="entry name" value="dTDP_sugar_isom"/>
    <property type="match status" value="1"/>
</dbReference>
<dbReference type="CDD" id="cd00438">
    <property type="entry name" value="cupin_RmlC"/>
    <property type="match status" value="1"/>
</dbReference>
<evidence type="ECO:0000256" key="2">
    <source>
        <dbReference type="PIRSR" id="PIRSR600888-1"/>
    </source>
</evidence>
<dbReference type="OrthoDB" id="9803892at2"/>
<feature type="site" description="Participates in a stacking interaction with the thymidine ring of dTDP-4-oxo-6-deoxyglucose" evidence="3">
    <location>
        <position position="137"/>
    </location>
</feature>
<dbReference type="GO" id="GO:0000271">
    <property type="term" value="P:polysaccharide biosynthetic process"/>
    <property type="evidence" value="ECO:0007669"/>
    <property type="project" value="TreeGrafter"/>
</dbReference>
<dbReference type="EMBL" id="AY623658">
    <property type="protein sequence ID" value="AAU93789.1"/>
    <property type="molecule type" value="Genomic_DNA"/>
</dbReference>
<dbReference type="PATRIC" id="fig|2041.4.peg.3308"/>
<accession>Q5Y9I2</accession>
<name>Q5Y9I2_9ACTN</name>
<reference evidence="4" key="3">
    <citation type="submission" date="2005-02" db="EMBL/GenBank/DDBJ databases">
        <authorList>
            <person name="Brikun I.A."/>
            <person name="Reeves A.R."/>
            <person name="Weber J.M."/>
        </authorList>
    </citation>
    <scope>NUCLEOTIDE SEQUENCE</scope>
</reference>
<dbReference type="EMBL" id="CP011502">
    <property type="protein sequence ID" value="ALX06060.1"/>
    <property type="molecule type" value="Genomic_DNA"/>
</dbReference>
<evidence type="ECO:0000313" key="6">
    <source>
        <dbReference type="Proteomes" id="UP000067689"/>
    </source>
</evidence>
<proteinExistence type="inferred from homology"/>
<evidence type="ECO:0000256" key="3">
    <source>
        <dbReference type="PIRSR" id="PIRSR600888-3"/>
    </source>
</evidence>
<dbReference type="GO" id="GO:0005829">
    <property type="term" value="C:cytosol"/>
    <property type="evidence" value="ECO:0007669"/>
    <property type="project" value="TreeGrafter"/>
</dbReference>
<dbReference type="GO" id="GO:0019305">
    <property type="term" value="P:dTDP-rhamnose biosynthetic process"/>
    <property type="evidence" value="ECO:0007669"/>
    <property type="project" value="TreeGrafter"/>
</dbReference>
<feature type="active site" description="Proton donor" evidence="2">
    <location>
        <position position="131"/>
    </location>
</feature>
<protein>
    <submittedName>
        <fullName evidence="5">EryBVII dTDP-4-dehydrorhamnose 3,5-epimerase</fullName>
    </submittedName>
    <submittedName>
        <fullName evidence="4">dTDP-4-keto-6-deoxyglucose 3,5-epimerase</fullName>
    </submittedName>
</protein>
<dbReference type="PANTHER" id="PTHR21047">
    <property type="entry name" value="DTDP-6-DEOXY-D-GLUCOSE-3,5 EPIMERASE"/>
    <property type="match status" value="1"/>
</dbReference>
<organism evidence="4">
    <name type="scientific">Aeromicrobium erythreum</name>
    <dbReference type="NCBI Taxonomy" id="2041"/>
    <lineage>
        <taxon>Bacteria</taxon>
        <taxon>Bacillati</taxon>
        <taxon>Actinomycetota</taxon>
        <taxon>Actinomycetes</taxon>
        <taxon>Propionibacteriales</taxon>
        <taxon>Nocardioidaceae</taxon>
        <taxon>Aeromicrobium</taxon>
    </lineage>
</organism>
<evidence type="ECO:0000313" key="5">
    <source>
        <dbReference type="EMBL" id="ALX06060.1"/>
    </source>
</evidence>
<sequence length="197" mass="21276">MRARQLRVAGGWEFTPTVHHDARGVFASPLQEEAFVAAVGHPFPVAQTNHIVSDRGVLRGVHFTASPGQSKYVHCAAGRALDVMIDVRTDSPTFGTWEAVELDPRRCNALYFPIGTAHAFMALEPGTIMSYLVSTPYDAELELAIDPFDPELALPWPADVPALLSGRDEVAMSFAQARAGGLLPRSGPRMVAEGVEP</sequence>
<dbReference type="InterPro" id="IPR011051">
    <property type="entry name" value="RmlC_Cupin_sf"/>
</dbReference>
<dbReference type="InterPro" id="IPR000888">
    <property type="entry name" value="RmlC-like"/>
</dbReference>
<dbReference type="STRING" id="2041.AERYTH_15830"/>
<dbReference type="RefSeq" id="WP_067861931.1">
    <property type="nucleotide sequence ID" value="NZ_CP011502.1"/>
</dbReference>
<feature type="active site" description="Proton acceptor" evidence="2">
    <location>
        <position position="62"/>
    </location>
</feature>
<reference evidence="5 6" key="1">
    <citation type="journal article" date="1991" name="Int. J. Syst. Bacteriol.">
        <title>Description of the erythromycin-producing bacterium Arthrobacter sp. strain NRRL B-3381 as Aeromicrobium erythreum gen. nov., sp. nov.</title>
        <authorList>
            <person name="Miller E.S."/>
            <person name="Woese C.R."/>
            <person name="Brenner S."/>
        </authorList>
    </citation>
    <scope>NUCLEOTIDE SEQUENCE [LARGE SCALE GENOMIC DNA]</scope>
    <source>
        <strain evidence="5 6">AR18</strain>
    </source>
</reference>
<comment type="similarity">
    <text evidence="1">Belongs to the dTDP-4-dehydrorhamnose 3,5-epimerase family.</text>
</comment>
<keyword evidence="6" id="KW-1185">Reference proteome</keyword>
<gene>
    <name evidence="4" type="primary">eryBVII</name>
    <name evidence="5" type="ORF">AERYTH_15830</name>
</gene>
<dbReference type="AlphaFoldDB" id="Q5Y9I2"/>
<dbReference type="GO" id="GO:0008830">
    <property type="term" value="F:dTDP-4-dehydrorhamnose 3,5-epimerase activity"/>
    <property type="evidence" value="ECO:0007669"/>
    <property type="project" value="InterPro"/>
</dbReference>
<dbReference type="Gene3D" id="2.60.120.10">
    <property type="entry name" value="Jelly Rolls"/>
    <property type="match status" value="1"/>
</dbReference>